<dbReference type="GO" id="GO:0005198">
    <property type="term" value="F:structural molecule activity"/>
    <property type="evidence" value="ECO:0007669"/>
    <property type="project" value="InterPro"/>
</dbReference>
<protein>
    <submittedName>
        <fullName evidence="1">Phage tail-like protein</fullName>
    </submittedName>
</protein>
<proteinExistence type="predicted"/>
<gene>
    <name evidence="1" type="ORF">CLV84_1039</name>
</gene>
<comment type="caution">
    <text evidence="1">The sequence shown here is derived from an EMBL/GenBank/DDBJ whole genome shotgun (WGS) entry which is preliminary data.</text>
</comment>
<sequence length="151" mass="17134">MAGEKQENPWPVPKFHFQVTIDGLDEQVSFQEVSGLDTEYDMMEYRSGDSIDFSTIKMPGLRKSSDVTLKKGMFLSDTSLFDYFMKVKMNTIIRSTVTISLLNEEHDPLFTWTLKNAWPMKVSGTDLNAQNSEVAVEEIVLAHEGLTFAKV</sequence>
<organism evidence="1 2">
    <name type="scientific">Neolewinella xylanilytica</name>
    <dbReference type="NCBI Taxonomy" id="1514080"/>
    <lineage>
        <taxon>Bacteria</taxon>
        <taxon>Pseudomonadati</taxon>
        <taxon>Bacteroidota</taxon>
        <taxon>Saprospiria</taxon>
        <taxon>Saprospirales</taxon>
        <taxon>Lewinellaceae</taxon>
        <taxon>Neolewinella</taxon>
    </lineage>
</organism>
<evidence type="ECO:0000313" key="1">
    <source>
        <dbReference type="EMBL" id="PPK88076.1"/>
    </source>
</evidence>
<dbReference type="Proteomes" id="UP000237662">
    <property type="component" value="Unassembled WGS sequence"/>
</dbReference>
<accession>A0A2S6I998</accession>
<dbReference type="EMBL" id="PTJC01000005">
    <property type="protein sequence ID" value="PPK88076.1"/>
    <property type="molecule type" value="Genomic_DNA"/>
</dbReference>
<dbReference type="PANTHER" id="PTHR38009:SF1">
    <property type="entry name" value="CONSERVED HYPOTHETICAL PHAGE TAIL PROTEIN"/>
    <property type="match status" value="1"/>
</dbReference>
<dbReference type="NCBIfam" id="TIGR02241">
    <property type="entry name" value="conserved hypothetical phage tail region protein"/>
    <property type="match status" value="1"/>
</dbReference>
<name>A0A2S6I998_9BACT</name>
<dbReference type="Pfam" id="PF06841">
    <property type="entry name" value="Phage_T4_gp19"/>
    <property type="match status" value="1"/>
</dbReference>
<dbReference type="PANTHER" id="PTHR38009">
    <property type="entry name" value="CONSERVED HYPOTHETICAL PHAGE TAIL PROTEIN"/>
    <property type="match status" value="1"/>
</dbReference>
<dbReference type="InterPro" id="IPR011747">
    <property type="entry name" value="CHP02241"/>
</dbReference>
<dbReference type="InterPro" id="IPR010667">
    <property type="entry name" value="Phage_T4_Gp19"/>
</dbReference>
<evidence type="ECO:0000313" key="2">
    <source>
        <dbReference type="Proteomes" id="UP000237662"/>
    </source>
</evidence>
<dbReference type="RefSeq" id="WP_104418648.1">
    <property type="nucleotide sequence ID" value="NZ_PTJC01000005.1"/>
</dbReference>
<dbReference type="AlphaFoldDB" id="A0A2S6I998"/>
<dbReference type="OrthoDB" id="73314at2"/>
<reference evidence="1 2" key="1">
    <citation type="submission" date="2018-02" db="EMBL/GenBank/DDBJ databases">
        <title>Genomic Encyclopedia of Archaeal and Bacterial Type Strains, Phase II (KMG-II): from individual species to whole genera.</title>
        <authorList>
            <person name="Goeker M."/>
        </authorList>
    </citation>
    <scope>NUCLEOTIDE SEQUENCE [LARGE SCALE GENOMIC DNA]</scope>
    <source>
        <strain evidence="1 2">DSM 29526</strain>
    </source>
</reference>
<keyword evidence="2" id="KW-1185">Reference proteome</keyword>